<sequence length="1121" mass="126078">MTFLSLSFRAWPYPTKHRKTECCAWGECGFLSYSIGNSVTIYSNEIGRFSPMYMWCPFESTVTCMGWYDGSCTPSIVQPLLAIGTKSGKLAVFDVRNKNILGTYQFKADTPISVLWSPFYRSRLYVGSKKGFLYCLQMNESIEHNVAMLAEIDLGFNIDFIASDPQTGTTIAVASKCGKFTIISSILQVKSTDTFKPYNLNLSESDSITTLSFFPDFPNFIVISTTLTSYLFSINEGFTIPYIKTEGIRFISSPSKLTNRIIIGYDDAISLWQYNDEGWSRLHITTFVPMKGLCPEAKLYATLDDKVIVFTESHWLTVIEEHHDKLFIVQRIRTMPSKPLDWDFRKGSIAFATQGGDVLCTSWTPDAIIQPKTGFGEEVSIDDLAASFRNAKRYPSDLAFNDKGGQEYNIEEYNNTDLNDYRTNFKDLDFKSKSNFSREKNTSSYTDADVDYVDSNYSDDSEENISNLKNQLGNNKKTFSQLMDGNGLEVDVNQDDFEDNFDFSSNFVSVPTSTMKNSFLNRSSKSINADVKKIWKQMKDGSYDPRAAPLLTLPAEFSADSDYSDSSSFQSSLSQPSKLIPGNQLEKNFDQPNFVQSNIPTTSNYERQKYSRFKKAKGKPLCGNSNTLLLCFKASEFPIDHVMWGPGGRLIVWSFFNNKNHLKFVDFKKRESKTLLSMQLNAINVPITHIFFSFDRSIFCIIIGELTAVFMSISSTPRQIGSLTFNSPVIGAFASNGTDCVFISKDSLLHIVSVNERDGAVITKSYRFPRKKGEPTFISWINNDLIIGTSLGKVGMYCGVDFTEHKSIITITNPVDYVYQCDNNTFFIMDNEHNAVLHSSREDVPIKGIVKNIKPASQDAFLMKISGSGKLTVLSINGRFNPLPPPCISRCPLVLGADKYQKEFKKLELVSPDEAIKACRLFGVIFIMRLIQAKQNPNALSEHVSWLNGLISGCVQFSSWAISLALKVGDNLTARNILLMTSPTDPNFMANLTKAALFDAQKAGESVEMVTKTLFDYGKEEEAIDLMLITGDVESAVKYFCDQDKIIDAAMLLRMRKDKKKHLELYHKIATQLIEQRKLMLGLLMLSEGGFNGEMIGLISSIIGVEFSHIVSFLDEEEIHY</sequence>
<dbReference type="SUPFAM" id="SSF50978">
    <property type="entry name" value="WD40 repeat-like"/>
    <property type="match status" value="2"/>
</dbReference>
<accession>A0ABR2KXT7</accession>
<dbReference type="EMBL" id="JAPFFF010000003">
    <property type="protein sequence ID" value="KAK8894830.1"/>
    <property type="molecule type" value="Genomic_DNA"/>
</dbReference>
<gene>
    <name evidence="1" type="ORF">M9Y10_023269</name>
</gene>
<evidence type="ECO:0000313" key="1">
    <source>
        <dbReference type="EMBL" id="KAK8894830.1"/>
    </source>
</evidence>
<proteinExistence type="predicted"/>
<organism evidence="1 2">
    <name type="scientific">Tritrichomonas musculus</name>
    <dbReference type="NCBI Taxonomy" id="1915356"/>
    <lineage>
        <taxon>Eukaryota</taxon>
        <taxon>Metamonada</taxon>
        <taxon>Parabasalia</taxon>
        <taxon>Tritrichomonadida</taxon>
        <taxon>Tritrichomonadidae</taxon>
        <taxon>Tritrichomonas</taxon>
    </lineage>
</organism>
<keyword evidence="2" id="KW-1185">Reference proteome</keyword>
<evidence type="ECO:0000313" key="2">
    <source>
        <dbReference type="Proteomes" id="UP001470230"/>
    </source>
</evidence>
<dbReference type="InterPro" id="IPR015943">
    <property type="entry name" value="WD40/YVTN_repeat-like_dom_sf"/>
</dbReference>
<dbReference type="Gene3D" id="2.130.10.10">
    <property type="entry name" value="YVTN repeat-like/Quinoprotein amine dehydrogenase"/>
    <property type="match status" value="1"/>
</dbReference>
<reference evidence="1 2" key="1">
    <citation type="submission" date="2024-04" db="EMBL/GenBank/DDBJ databases">
        <title>Tritrichomonas musculus Genome.</title>
        <authorList>
            <person name="Alves-Ferreira E."/>
            <person name="Grigg M."/>
            <person name="Lorenzi H."/>
            <person name="Galac M."/>
        </authorList>
    </citation>
    <scope>NUCLEOTIDE SEQUENCE [LARGE SCALE GENOMIC DNA]</scope>
    <source>
        <strain evidence="1 2">EAF2021</strain>
    </source>
</reference>
<protein>
    <submittedName>
        <fullName evidence="1">Uncharacterized protein</fullName>
    </submittedName>
</protein>
<dbReference type="Proteomes" id="UP001470230">
    <property type="component" value="Unassembled WGS sequence"/>
</dbReference>
<comment type="caution">
    <text evidence="1">The sequence shown here is derived from an EMBL/GenBank/DDBJ whole genome shotgun (WGS) entry which is preliminary data.</text>
</comment>
<name>A0ABR2KXT7_9EUKA</name>
<dbReference type="InterPro" id="IPR036322">
    <property type="entry name" value="WD40_repeat_dom_sf"/>
</dbReference>